<dbReference type="EMBL" id="CYUE01000023">
    <property type="protein sequence ID" value="CUK27442.1"/>
    <property type="molecule type" value="Genomic_DNA"/>
</dbReference>
<sequence>MSKTLIIVPMKDPSASKTRLADALPEAVRTRLVRLLYRRCLSFLAPLAIELAADLAVVTRSPIARSIAEGLNVTVIDEPRGAGLSGAVSYAASVARQQGYARLCVIPADLVAPKRADLRRFLHSDVAVTVCPSTDLGTNALLVSPPDAIPFRYGKRSASLHLQEAQNRGLEACMMRLDSLSFDMDTTTCLARAIRAEPEIARAIA</sequence>
<dbReference type="PANTHER" id="PTHR40392">
    <property type="entry name" value="2-PHOSPHO-L-LACTATE GUANYLYLTRANSFERASE"/>
    <property type="match status" value="1"/>
</dbReference>
<protein>
    <submittedName>
        <fullName evidence="5">2-phospho-L-lactate guanylyltransferase</fullName>
    </submittedName>
</protein>
<evidence type="ECO:0000256" key="2">
    <source>
        <dbReference type="ARBA" id="ARBA00022695"/>
    </source>
</evidence>
<reference evidence="6" key="1">
    <citation type="submission" date="2015-09" db="EMBL/GenBank/DDBJ databases">
        <authorList>
            <person name="Rodrigo-Torres Lidia"/>
            <person name="Arahal R.David."/>
        </authorList>
    </citation>
    <scope>NUCLEOTIDE SEQUENCE [LARGE SCALE GENOMIC DNA]</scope>
    <source>
        <strain evidence="6">CECT 5114</strain>
    </source>
</reference>
<dbReference type="GO" id="GO:0005525">
    <property type="term" value="F:GTP binding"/>
    <property type="evidence" value="ECO:0007669"/>
    <property type="project" value="UniProtKB-KW"/>
</dbReference>
<keyword evidence="6" id="KW-1185">Reference proteome</keyword>
<dbReference type="InterPro" id="IPR002835">
    <property type="entry name" value="CofC"/>
</dbReference>
<keyword evidence="4" id="KW-0342">GTP-binding</keyword>
<proteinExistence type="predicted"/>
<gene>
    <name evidence="5" type="ORF">TA5114_03270</name>
</gene>
<name>A0A0P1JDK7_9RHOB</name>
<accession>A0A0P1JDK7</accession>
<evidence type="ECO:0000313" key="6">
    <source>
        <dbReference type="Proteomes" id="UP000051184"/>
    </source>
</evidence>
<dbReference type="Proteomes" id="UP000051184">
    <property type="component" value="Unassembled WGS sequence"/>
</dbReference>
<dbReference type="GO" id="GO:0043814">
    <property type="term" value="F:phospholactate guanylyltransferase activity"/>
    <property type="evidence" value="ECO:0007669"/>
    <property type="project" value="InterPro"/>
</dbReference>
<dbReference type="PANTHER" id="PTHR40392:SF1">
    <property type="entry name" value="2-PHOSPHO-L-LACTATE GUANYLYLTRANSFERASE"/>
    <property type="match status" value="1"/>
</dbReference>
<dbReference type="SUPFAM" id="SSF53448">
    <property type="entry name" value="Nucleotide-diphospho-sugar transferases"/>
    <property type="match status" value="1"/>
</dbReference>
<keyword evidence="2 5" id="KW-0548">Nucleotidyltransferase</keyword>
<evidence type="ECO:0000256" key="3">
    <source>
        <dbReference type="ARBA" id="ARBA00022741"/>
    </source>
</evidence>
<keyword evidence="3" id="KW-0547">Nucleotide-binding</keyword>
<dbReference type="RefSeq" id="WP_058316362.1">
    <property type="nucleotide sequence ID" value="NZ_CYUE01000023.1"/>
</dbReference>
<dbReference type="InterPro" id="IPR029044">
    <property type="entry name" value="Nucleotide-diphossugar_trans"/>
</dbReference>
<organism evidence="5 6">
    <name type="scientific">Cognatishimia activa</name>
    <dbReference type="NCBI Taxonomy" id="1715691"/>
    <lineage>
        <taxon>Bacteria</taxon>
        <taxon>Pseudomonadati</taxon>
        <taxon>Pseudomonadota</taxon>
        <taxon>Alphaproteobacteria</taxon>
        <taxon>Rhodobacterales</taxon>
        <taxon>Paracoccaceae</taxon>
        <taxon>Cognatishimia</taxon>
    </lineage>
</organism>
<dbReference type="OrthoDB" id="6334386at2"/>
<evidence type="ECO:0000256" key="1">
    <source>
        <dbReference type="ARBA" id="ARBA00022679"/>
    </source>
</evidence>
<dbReference type="Gene3D" id="3.90.550.10">
    <property type="entry name" value="Spore Coat Polysaccharide Biosynthesis Protein SpsA, Chain A"/>
    <property type="match status" value="1"/>
</dbReference>
<dbReference type="Pfam" id="PF01983">
    <property type="entry name" value="CofC"/>
    <property type="match status" value="1"/>
</dbReference>
<dbReference type="NCBIfam" id="TIGR03552">
    <property type="entry name" value="F420_cofC"/>
    <property type="match status" value="1"/>
</dbReference>
<evidence type="ECO:0000256" key="4">
    <source>
        <dbReference type="ARBA" id="ARBA00023134"/>
    </source>
</evidence>
<evidence type="ECO:0000313" key="5">
    <source>
        <dbReference type="EMBL" id="CUK27442.1"/>
    </source>
</evidence>
<dbReference type="AlphaFoldDB" id="A0A0P1JDK7"/>
<keyword evidence="1 5" id="KW-0808">Transferase</keyword>